<accession>A0A6L9Y739</accession>
<comment type="caution">
    <text evidence="2">The sequence shown here is derived from an EMBL/GenBank/DDBJ whole genome shotgun (WGS) entry which is preliminary data.</text>
</comment>
<keyword evidence="3" id="KW-1185">Reference proteome</keyword>
<name>A0A6L9Y739_9BURK</name>
<gene>
    <name evidence="2" type="ORF">F9B74_07405</name>
</gene>
<organism evidence="2 3">
    <name type="scientific">Pelistega ratti</name>
    <dbReference type="NCBI Taxonomy" id="2652177"/>
    <lineage>
        <taxon>Bacteria</taxon>
        <taxon>Pseudomonadati</taxon>
        <taxon>Pseudomonadota</taxon>
        <taxon>Betaproteobacteria</taxon>
        <taxon>Burkholderiales</taxon>
        <taxon>Alcaligenaceae</taxon>
        <taxon>Pelistega</taxon>
    </lineage>
</organism>
<dbReference type="Pfam" id="PF04314">
    <property type="entry name" value="PCuAC"/>
    <property type="match status" value="1"/>
</dbReference>
<dbReference type="SUPFAM" id="SSF110087">
    <property type="entry name" value="DR1885-like metal-binding protein"/>
    <property type="match status" value="1"/>
</dbReference>
<protein>
    <submittedName>
        <fullName evidence="2">Copper chaperone PCu(A)C</fullName>
    </submittedName>
</protein>
<dbReference type="PANTHER" id="PTHR36302">
    <property type="entry name" value="BLR7088 PROTEIN"/>
    <property type="match status" value="1"/>
</dbReference>
<sequence>MAIAQPALAHSGHDHSGQAAHHHTSHHSASHKESAVKLEVSNCWGRLNNEQHPSALYVNFKNTEDIPAYVVGIKSSHFEKTVLHESYEEDGMMGMRHVPEVEIPAKGAVEFKPGGYHYMLYKPSNVKQGDKIPFTFLLSNGHELSAECVMKSPKSRSFND</sequence>
<dbReference type="InterPro" id="IPR007410">
    <property type="entry name" value="LpqE-like"/>
</dbReference>
<dbReference type="InterPro" id="IPR058248">
    <property type="entry name" value="Lxx211020-like"/>
</dbReference>
<dbReference type="Proteomes" id="UP000477651">
    <property type="component" value="Unassembled WGS sequence"/>
</dbReference>
<feature type="compositionally biased region" description="Basic residues" evidence="1">
    <location>
        <begin position="20"/>
        <end position="29"/>
    </location>
</feature>
<dbReference type="AlphaFoldDB" id="A0A6L9Y739"/>
<dbReference type="InterPro" id="IPR036182">
    <property type="entry name" value="PCuAC_sf"/>
</dbReference>
<dbReference type="Gene3D" id="2.60.40.1890">
    <property type="entry name" value="PCu(A)C copper chaperone"/>
    <property type="match status" value="1"/>
</dbReference>
<dbReference type="EMBL" id="JAAGYR010000013">
    <property type="protein sequence ID" value="NEN76146.1"/>
    <property type="molecule type" value="Genomic_DNA"/>
</dbReference>
<evidence type="ECO:0000313" key="3">
    <source>
        <dbReference type="Proteomes" id="UP000477651"/>
    </source>
</evidence>
<dbReference type="PANTHER" id="PTHR36302:SF1">
    <property type="entry name" value="COPPER CHAPERONE PCU(A)C"/>
    <property type="match status" value="1"/>
</dbReference>
<proteinExistence type="predicted"/>
<reference evidence="2 3" key="1">
    <citation type="submission" date="2020-02" db="EMBL/GenBank/DDBJ databases">
        <title>Pelistega sp. NLN82 were isolated from wild rodents of the Hainan Island.</title>
        <authorList>
            <person name="Niu N."/>
            <person name="Zhou J."/>
        </authorList>
    </citation>
    <scope>NUCLEOTIDE SEQUENCE [LARGE SCALE GENOMIC DNA]</scope>
    <source>
        <strain evidence="2 3">NLN82</strain>
    </source>
</reference>
<evidence type="ECO:0000256" key="1">
    <source>
        <dbReference type="SAM" id="MobiDB-lite"/>
    </source>
</evidence>
<evidence type="ECO:0000313" key="2">
    <source>
        <dbReference type="EMBL" id="NEN76146.1"/>
    </source>
</evidence>
<feature type="region of interest" description="Disordered" evidence="1">
    <location>
        <begin position="1"/>
        <end position="32"/>
    </location>
</feature>